<accession>A0A453J1R9</accession>
<reference evidence="1" key="3">
    <citation type="journal article" date="2017" name="Nature">
        <title>Genome sequence of the progenitor of the wheat D genome Aegilops tauschii.</title>
        <authorList>
            <person name="Luo M.C."/>
            <person name="Gu Y.Q."/>
            <person name="Puiu D."/>
            <person name="Wang H."/>
            <person name="Twardziok S.O."/>
            <person name="Deal K.R."/>
            <person name="Huo N."/>
            <person name="Zhu T."/>
            <person name="Wang L."/>
            <person name="Wang Y."/>
            <person name="McGuire P.E."/>
            <person name="Liu S."/>
            <person name="Long H."/>
            <person name="Ramasamy R.K."/>
            <person name="Rodriguez J.C."/>
            <person name="Van S.L."/>
            <person name="Yuan L."/>
            <person name="Wang Z."/>
            <person name="Xia Z."/>
            <person name="Xiao L."/>
            <person name="Anderson O.D."/>
            <person name="Ouyang S."/>
            <person name="Liang Y."/>
            <person name="Zimin A.V."/>
            <person name="Pertea G."/>
            <person name="Qi P."/>
            <person name="Bennetzen J.L."/>
            <person name="Dai X."/>
            <person name="Dawson M.W."/>
            <person name="Muller H.G."/>
            <person name="Kugler K."/>
            <person name="Rivarola-Duarte L."/>
            <person name="Spannagl M."/>
            <person name="Mayer K.F.X."/>
            <person name="Lu F.H."/>
            <person name="Bevan M.W."/>
            <person name="Leroy P."/>
            <person name="Li P."/>
            <person name="You F.M."/>
            <person name="Sun Q."/>
            <person name="Liu Z."/>
            <person name="Lyons E."/>
            <person name="Wicker T."/>
            <person name="Salzberg S.L."/>
            <person name="Devos K.M."/>
            <person name="Dvorak J."/>
        </authorList>
    </citation>
    <scope>NUCLEOTIDE SEQUENCE [LARGE SCALE GENOMIC DNA]</scope>
    <source>
        <strain evidence="1">cv. AL8/78</strain>
    </source>
</reference>
<protein>
    <recommendedName>
        <fullName evidence="3">Reverse transcriptase domain-containing protein</fullName>
    </recommendedName>
</protein>
<dbReference type="Gramene" id="AET4Gv20758500.1">
    <property type="protein sequence ID" value="AET4Gv20758500.1"/>
    <property type="gene ID" value="AET4Gv20758500"/>
</dbReference>
<evidence type="ECO:0000313" key="2">
    <source>
        <dbReference type="Proteomes" id="UP000015105"/>
    </source>
</evidence>
<proteinExistence type="predicted"/>
<dbReference type="EnsemblPlants" id="AET4Gv20758500.1">
    <property type="protein sequence ID" value="AET4Gv20758500.1"/>
    <property type="gene ID" value="AET4Gv20758500"/>
</dbReference>
<dbReference type="STRING" id="200361.A0A453J1R9"/>
<keyword evidence="2" id="KW-1185">Reference proteome</keyword>
<organism evidence="1 2">
    <name type="scientific">Aegilops tauschii subsp. strangulata</name>
    <name type="common">Goatgrass</name>
    <dbReference type="NCBI Taxonomy" id="200361"/>
    <lineage>
        <taxon>Eukaryota</taxon>
        <taxon>Viridiplantae</taxon>
        <taxon>Streptophyta</taxon>
        <taxon>Embryophyta</taxon>
        <taxon>Tracheophyta</taxon>
        <taxon>Spermatophyta</taxon>
        <taxon>Magnoliopsida</taxon>
        <taxon>Liliopsida</taxon>
        <taxon>Poales</taxon>
        <taxon>Poaceae</taxon>
        <taxon>BOP clade</taxon>
        <taxon>Pooideae</taxon>
        <taxon>Triticodae</taxon>
        <taxon>Triticeae</taxon>
        <taxon>Triticinae</taxon>
        <taxon>Aegilops</taxon>
    </lineage>
</organism>
<name>A0A453J1R9_AEGTS</name>
<sequence length="75" mass="8229">MSRMAFEHFAAILCSHKARTSSIDLQAIHHPAFDMSGLDAPFSESEIWAAVKRLPTGKAPGPDGFTAEFLHACWD</sequence>
<reference evidence="1" key="4">
    <citation type="submission" date="2019-03" db="UniProtKB">
        <authorList>
            <consortium name="EnsemblPlants"/>
        </authorList>
    </citation>
    <scope>IDENTIFICATION</scope>
</reference>
<evidence type="ECO:0008006" key="3">
    <source>
        <dbReference type="Google" id="ProtNLM"/>
    </source>
</evidence>
<reference evidence="2" key="2">
    <citation type="journal article" date="2017" name="Nat. Plants">
        <title>The Aegilops tauschii genome reveals multiple impacts of transposons.</title>
        <authorList>
            <person name="Zhao G."/>
            <person name="Zou C."/>
            <person name="Li K."/>
            <person name="Wang K."/>
            <person name="Li T."/>
            <person name="Gao L."/>
            <person name="Zhang X."/>
            <person name="Wang H."/>
            <person name="Yang Z."/>
            <person name="Liu X."/>
            <person name="Jiang W."/>
            <person name="Mao L."/>
            <person name="Kong X."/>
            <person name="Jiao Y."/>
            <person name="Jia J."/>
        </authorList>
    </citation>
    <scope>NUCLEOTIDE SEQUENCE [LARGE SCALE GENOMIC DNA]</scope>
    <source>
        <strain evidence="2">cv. AL8/78</strain>
    </source>
</reference>
<evidence type="ECO:0000313" key="1">
    <source>
        <dbReference type="EnsemblPlants" id="AET4Gv20758500.1"/>
    </source>
</evidence>
<dbReference type="Proteomes" id="UP000015105">
    <property type="component" value="Chromosome 4D"/>
</dbReference>
<reference evidence="2" key="1">
    <citation type="journal article" date="2014" name="Science">
        <title>Ancient hybridizations among the ancestral genomes of bread wheat.</title>
        <authorList>
            <consortium name="International Wheat Genome Sequencing Consortium,"/>
            <person name="Marcussen T."/>
            <person name="Sandve S.R."/>
            <person name="Heier L."/>
            <person name="Spannagl M."/>
            <person name="Pfeifer M."/>
            <person name="Jakobsen K.S."/>
            <person name="Wulff B.B."/>
            <person name="Steuernagel B."/>
            <person name="Mayer K.F."/>
            <person name="Olsen O.A."/>
        </authorList>
    </citation>
    <scope>NUCLEOTIDE SEQUENCE [LARGE SCALE GENOMIC DNA]</scope>
    <source>
        <strain evidence="2">cv. AL8/78</strain>
    </source>
</reference>
<dbReference type="AlphaFoldDB" id="A0A453J1R9"/>
<reference evidence="1" key="5">
    <citation type="journal article" date="2021" name="G3 (Bethesda)">
        <title>Aegilops tauschii genome assembly Aet v5.0 features greater sequence contiguity and improved annotation.</title>
        <authorList>
            <person name="Wang L."/>
            <person name="Zhu T."/>
            <person name="Rodriguez J.C."/>
            <person name="Deal K.R."/>
            <person name="Dubcovsky J."/>
            <person name="McGuire P.E."/>
            <person name="Lux T."/>
            <person name="Spannagl M."/>
            <person name="Mayer K.F.X."/>
            <person name="Baldrich P."/>
            <person name="Meyers B.C."/>
            <person name="Huo N."/>
            <person name="Gu Y.Q."/>
            <person name="Zhou H."/>
            <person name="Devos K.M."/>
            <person name="Bennetzen J.L."/>
            <person name="Unver T."/>
            <person name="Budak H."/>
            <person name="Gulick P.J."/>
            <person name="Galiba G."/>
            <person name="Kalapos B."/>
            <person name="Nelson D.R."/>
            <person name="Li P."/>
            <person name="You F.M."/>
            <person name="Luo M.C."/>
            <person name="Dvorak J."/>
        </authorList>
    </citation>
    <scope>NUCLEOTIDE SEQUENCE [LARGE SCALE GENOMIC DNA]</scope>
    <source>
        <strain evidence="1">cv. AL8/78</strain>
    </source>
</reference>